<evidence type="ECO:0000313" key="2">
    <source>
        <dbReference type="EMBL" id="GIH79934.1"/>
    </source>
</evidence>
<name>A0A8J3RRM0_9ACTN</name>
<feature type="transmembrane region" description="Helical" evidence="1">
    <location>
        <begin position="137"/>
        <end position="157"/>
    </location>
</feature>
<protein>
    <submittedName>
        <fullName evidence="2">Uncharacterized protein</fullName>
    </submittedName>
</protein>
<sequence>MSVPSLARSPRSPMTPAAALSIAWFAAALGAGALGAFRTAPGAPPVAIGLAAGLPPLAALALALGSPRFRAWAGRLDLRFLTLLQTSRIAGLAFLALTAVHALPGGFAVPAGLGDVAIGLTAPLVALFVIGRSDRLYVAWTALGIADLVTAVTLGVLHSDSPAGVLYGDVGTDLMAALPMSLIPAFGVPFTLVAHILALVNLAERRAGDGR</sequence>
<keyword evidence="1" id="KW-0472">Membrane</keyword>
<feature type="transmembrane region" description="Helical" evidence="1">
    <location>
        <begin position="107"/>
        <end position="130"/>
    </location>
</feature>
<evidence type="ECO:0000256" key="1">
    <source>
        <dbReference type="SAM" id="Phobius"/>
    </source>
</evidence>
<dbReference type="EMBL" id="BOOH01000052">
    <property type="protein sequence ID" value="GIH79934.1"/>
    <property type="molecule type" value="Genomic_DNA"/>
</dbReference>
<dbReference type="AlphaFoldDB" id="A0A8J3RRM0"/>
<keyword evidence="1" id="KW-1133">Transmembrane helix</keyword>
<dbReference type="Proteomes" id="UP000616724">
    <property type="component" value="Unassembled WGS sequence"/>
</dbReference>
<comment type="caution">
    <text evidence="2">The sequence shown here is derived from an EMBL/GenBank/DDBJ whole genome shotgun (WGS) entry which is preliminary data.</text>
</comment>
<feature type="transmembrane region" description="Helical" evidence="1">
    <location>
        <begin position="177"/>
        <end position="203"/>
    </location>
</feature>
<feature type="transmembrane region" description="Helical" evidence="1">
    <location>
        <begin position="78"/>
        <end position="101"/>
    </location>
</feature>
<dbReference type="RefSeq" id="WP_203894373.1">
    <property type="nucleotide sequence ID" value="NZ_BOOH01000052.1"/>
</dbReference>
<gene>
    <name evidence="2" type="ORF">Plo01_63630</name>
</gene>
<organism evidence="2 3">
    <name type="scientific">Planobispora longispora</name>
    <dbReference type="NCBI Taxonomy" id="28887"/>
    <lineage>
        <taxon>Bacteria</taxon>
        <taxon>Bacillati</taxon>
        <taxon>Actinomycetota</taxon>
        <taxon>Actinomycetes</taxon>
        <taxon>Streptosporangiales</taxon>
        <taxon>Streptosporangiaceae</taxon>
        <taxon>Planobispora</taxon>
    </lineage>
</organism>
<evidence type="ECO:0000313" key="3">
    <source>
        <dbReference type="Proteomes" id="UP000616724"/>
    </source>
</evidence>
<keyword evidence="1" id="KW-0812">Transmembrane</keyword>
<feature type="transmembrane region" description="Helical" evidence="1">
    <location>
        <begin position="46"/>
        <end position="66"/>
    </location>
</feature>
<reference evidence="2 3" key="1">
    <citation type="submission" date="2021-01" db="EMBL/GenBank/DDBJ databases">
        <title>Whole genome shotgun sequence of Planobispora longispora NBRC 13918.</title>
        <authorList>
            <person name="Komaki H."/>
            <person name="Tamura T."/>
        </authorList>
    </citation>
    <scope>NUCLEOTIDE SEQUENCE [LARGE SCALE GENOMIC DNA]</scope>
    <source>
        <strain evidence="2 3">NBRC 13918</strain>
    </source>
</reference>
<proteinExistence type="predicted"/>
<accession>A0A8J3RRM0</accession>
<keyword evidence="3" id="KW-1185">Reference proteome</keyword>